<dbReference type="EMBL" id="BAMV01000084">
    <property type="protein sequence ID" value="GAN61739.1"/>
    <property type="molecule type" value="Genomic_DNA"/>
</dbReference>
<accession>A0A0D6N705</accession>
<organism evidence="1 3">
    <name type="scientific">Acetobacter cibinongensis</name>
    <dbReference type="NCBI Taxonomy" id="146475"/>
    <lineage>
        <taxon>Bacteria</taxon>
        <taxon>Pseudomonadati</taxon>
        <taxon>Pseudomonadota</taxon>
        <taxon>Alphaproteobacteria</taxon>
        <taxon>Acetobacterales</taxon>
        <taxon>Acetobacteraceae</taxon>
        <taxon>Acetobacter</taxon>
    </lineage>
</organism>
<dbReference type="Proteomes" id="UP000321891">
    <property type="component" value="Unassembled WGS sequence"/>
</dbReference>
<evidence type="ECO:0000313" key="3">
    <source>
        <dbReference type="Proteomes" id="UP000032671"/>
    </source>
</evidence>
<reference evidence="1 3" key="1">
    <citation type="submission" date="2012-11" db="EMBL/GenBank/DDBJ databases">
        <title>Whole genome sequence of Acetobacter cibinongensis 4H-1.</title>
        <authorList>
            <person name="Azuma Y."/>
            <person name="Higashiura N."/>
            <person name="Hirakawa H."/>
            <person name="Matsushita K."/>
        </authorList>
    </citation>
    <scope>NUCLEOTIDE SEQUENCE [LARGE SCALE GENOMIC DNA]</scope>
    <source>
        <strain evidence="1 3">4H-1</strain>
    </source>
</reference>
<name>A0A0D6N705_9PROT</name>
<dbReference type="Proteomes" id="UP000032671">
    <property type="component" value="Unassembled WGS sequence"/>
</dbReference>
<evidence type="ECO:0000313" key="4">
    <source>
        <dbReference type="Proteomes" id="UP000321891"/>
    </source>
</evidence>
<comment type="caution">
    <text evidence="1">The sequence shown here is derived from an EMBL/GenBank/DDBJ whole genome shotgun (WGS) entry which is preliminary data.</text>
</comment>
<reference evidence="2 4" key="2">
    <citation type="submission" date="2019-07" db="EMBL/GenBank/DDBJ databases">
        <title>Whole genome shotgun sequence of Acetobacter cibinongensis NBRC 16605.</title>
        <authorList>
            <person name="Hosoyama A."/>
            <person name="Uohara A."/>
            <person name="Ohji S."/>
            <person name="Ichikawa N."/>
        </authorList>
    </citation>
    <scope>NUCLEOTIDE SEQUENCE [LARGE SCALE GENOMIC DNA]</scope>
    <source>
        <strain evidence="2 4">NBRC 16605</strain>
    </source>
</reference>
<dbReference type="STRING" id="1231339.Abci_094_006"/>
<gene>
    <name evidence="1" type="ORF">Abci_094_006</name>
    <name evidence="2" type="ORF">ACI01nite_25990</name>
</gene>
<dbReference type="EMBL" id="BJVU01000018">
    <property type="protein sequence ID" value="GEL59997.1"/>
    <property type="molecule type" value="Genomic_DNA"/>
</dbReference>
<evidence type="ECO:0000313" key="1">
    <source>
        <dbReference type="EMBL" id="GAN61739.1"/>
    </source>
</evidence>
<dbReference type="Pfam" id="PF06296">
    <property type="entry name" value="RelE"/>
    <property type="match status" value="1"/>
</dbReference>
<keyword evidence="4" id="KW-1185">Reference proteome</keyword>
<dbReference type="PIRSF" id="PIRSF039032">
    <property type="entry name" value="HigB-2"/>
    <property type="match status" value="1"/>
</dbReference>
<evidence type="ECO:0000313" key="2">
    <source>
        <dbReference type="EMBL" id="GEL59997.1"/>
    </source>
</evidence>
<proteinExistence type="predicted"/>
<dbReference type="InterPro" id="IPR009387">
    <property type="entry name" value="HigB-2"/>
</dbReference>
<dbReference type="AlphaFoldDB" id="A0A0D6N705"/>
<protein>
    <submittedName>
        <fullName evidence="1">Translation repressor RelE/RelB/StbE</fullName>
    </submittedName>
</protein>
<sequence length="93" mass="10119">MSDNDRMALINTLAAMPDAGVSLGGGLRKIRFAREGSGKRGGYRTLYVFGGRHMPLFLLTVFAKNEKDNLSRSEQAALVNLSKTLIAKYGEPS</sequence>
<accession>A0A6N3STR0</accession>